<dbReference type="EMBL" id="BACD03000003">
    <property type="protein sequence ID" value="GAO46312.1"/>
    <property type="molecule type" value="Genomic_DNA"/>
</dbReference>
<feature type="signal peptide" evidence="1">
    <location>
        <begin position="1"/>
        <end position="20"/>
    </location>
</feature>
<dbReference type="InterPro" id="IPR032093">
    <property type="entry name" value="PhoD_N"/>
</dbReference>
<dbReference type="OMA" id="SCANWEA"/>
<evidence type="ECO:0000259" key="3">
    <source>
        <dbReference type="Pfam" id="PF16655"/>
    </source>
</evidence>
<dbReference type="SUPFAM" id="SSF56300">
    <property type="entry name" value="Metallo-dependent phosphatases"/>
    <property type="match status" value="1"/>
</dbReference>
<keyword evidence="1" id="KW-0732">Signal</keyword>
<dbReference type="RefSeq" id="XP_019024295.1">
    <property type="nucleotide sequence ID" value="XM_019171795.1"/>
</dbReference>
<reference evidence="4 5" key="1">
    <citation type="journal article" date="2011" name="J. Gen. Appl. Microbiol.">
        <title>Draft genome sequencing of the enigmatic yeast Saitoella complicata.</title>
        <authorList>
            <person name="Nishida H."/>
            <person name="Hamamoto M."/>
            <person name="Sugiyama J."/>
        </authorList>
    </citation>
    <scope>NUCLEOTIDE SEQUENCE [LARGE SCALE GENOMIC DNA]</scope>
    <source>
        <strain evidence="4 5">NRRL Y-17804</strain>
    </source>
</reference>
<comment type="caution">
    <text evidence="4">The sequence shown here is derived from an EMBL/GenBank/DDBJ whole genome shotgun (WGS) entry which is preliminary data.</text>
</comment>
<dbReference type="InterPro" id="IPR038607">
    <property type="entry name" value="PhoD-like_sf"/>
</dbReference>
<evidence type="ECO:0000256" key="1">
    <source>
        <dbReference type="SAM" id="SignalP"/>
    </source>
</evidence>
<evidence type="ECO:0008006" key="6">
    <source>
        <dbReference type="Google" id="ProtNLM"/>
    </source>
</evidence>
<dbReference type="InterPro" id="IPR018946">
    <property type="entry name" value="PhoD-like_MPP"/>
</dbReference>
<feature type="domain" description="Phospholipase D N-terminal" evidence="3">
    <location>
        <begin position="63"/>
        <end position="177"/>
    </location>
</feature>
<gene>
    <name evidence="4" type="ORF">G7K_0544-t1</name>
</gene>
<dbReference type="Gene3D" id="2.60.40.380">
    <property type="entry name" value="Purple acid phosphatase-like, N-terminal"/>
    <property type="match status" value="1"/>
</dbReference>
<dbReference type="InterPro" id="IPR029052">
    <property type="entry name" value="Metallo-depent_PP-like"/>
</dbReference>
<feature type="chain" id="PRO_5002430348" description="PhoD-like phosphatase metallophosphatase domain-containing protein" evidence="1">
    <location>
        <begin position="21"/>
        <end position="613"/>
    </location>
</feature>
<dbReference type="Gene3D" id="3.60.21.70">
    <property type="entry name" value="PhoD-like phosphatase"/>
    <property type="match status" value="1"/>
</dbReference>
<accession>A0A0E9N8U0</accession>
<dbReference type="OrthoDB" id="9992270at2759"/>
<dbReference type="AlphaFoldDB" id="A0A0E9N8U0"/>
<reference evidence="4 5" key="2">
    <citation type="journal article" date="2014" name="J. Gen. Appl. Microbiol.">
        <title>The early diverging ascomycetous budding yeast Saitoella complicata has three histone deacetylases belonging to the Clr6, Hos2, and Rpd3 lineages.</title>
        <authorList>
            <person name="Nishida H."/>
            <person name="Matsumoto T."/>
            <person name="Kondo S."/>
            <person name="Hamamoto M."/>
            <person name="Yoshikawa H."/>
        </authorList>
    </citation>
    <scope>NUCLEOTIDE SEQUENCE [LARGE SCALE GENOMIC DNA]</scope>
    <source>
        <strain evidence="4 5">NRRL Y-17804</strain>
    </source>
</reference>
<sequence length="613" mass="68915">MRFTTTFAVAPLLLASTVLASFDGNLNYKSPSKRHPWLGIDQPKVVKRATTDHHDASALNFTHGVASGDPYSDSVVLWTRVAPTFQASNSNATVSDTQPLYYHGNISSTNPICVNYKVTEAKDVSGDVIAEGTAYTTSDVDYTVKVIAEGLDAFTTYYYQFSVCDSNKTSPIGRTKTLPNADDDIDGSVGLAVYSCSNYPFGFFNAYGGPVRKDSVDYVLHLGDYIYEYNEGDYGWGYSIDRTPLPNKGSGFEITSLYDYRTRIAQYRTDQDLADSHRYFPWIQVWDDHEVADNTWKAGASYMNNTEDSFIQFGNVSFDQRKANAVRAYFEWMPLRQVDMDDNLRIWRDFSIGSLLDLVMLDTRQYDRDITDLYWNTDYVHAISDEQSRSLMGSRQENWFYKKLSESQERGAAWRVIGNQIVFSRLNESVAYGSENPLNYDAWDGYLANKNRTLKHLYENEINNTIFLAGDSHANWVSDLVWLDEHSYDPSTGAGSIGVEFAGTAVTSPSPFGANITIGAANNISTALVDANRELQWSETFYRGYYELHLNYSTATAQYYGYPDIKTRNGHEISLANFTVYADENKLARNPKVAGGVANDGYLRGGKITQLSK</sequence>
<evidence type="ECO:0000313" key="5">
    <source>
        <dbReference type="Proteomes" id="UP000033140"/>
    </source>
</evidence>
<evidence type="ECO:0000259" key="2">
    <source>
        <dbReference type="Pfam" id="PF09423"/>
    </source>
</evidence>
<dbReference type="Pfam" id="PF09423">
    <property type="entry name" value="PhoD"/>
    <property type="match status" value="1"/>
</dbReference>
<keyword evidence="5" id="KW-1185">Reference proteome</keyword>
<dbReference type="PANTHER" id="PTHR43606:SF7">
    <property type="entry name" value="PHOSPHATASE, PUTATIVE (AFU_ORTHOLOGUE AFUA_6G08710)-RELATED"/>
    <property type="match status" value="1"/>
</dbReference>
<dbReference type="STRING" id="698492.A0A0E9N8U0"/>
<proteinExistence type="predicted"/>
<protein>
    <recommendedName>
        <fullName evidence="6">PhoD-like phosphatase metallophosphatase domain-containing protein</fullName>
    </recommendedName>
</protein>
<dbReference type="PANTHER" id="PTHR43606">
    <property type="entry name" value="PHOSPHATASE, PUTATIVE (AFU_ORTHOLOGUE AFUA_6G08710)-RELATED"/>
    <property type="match status" value="1"/>
</dbReference>
<dbReference type="CDD" id="cd07389">
    <property type="entry name" value="MPP_PhoD"/>
    <property type="match status" value="1"/>
</dbReference>
<dbReference type="InterPro" id="IPR052900">
    <property type="entry name" value="Phospholipid_Metab_Enz"/>
</dbReference>
<evidence type="ECO:0000313" key="4">
    <source>
        <dbReference type="EMBL" id="GAO46312.1"/>
    </source>
</evidence>
<dbReference type="Pfam" id="PF16655">
    <property type="entry name" value="PhoD_N"/>
    <property type="match status" value="1"/>
</dbReference>
<name>A0A0E9N8U0_SAICN</name>
<reference evidence="4 5" key="3">
    <citation type="journal article" date="2015" name="Genome Announc.">
        <title>Draft Genome Sequence of the Archiascomycetous Yeast Saitoella complicata.</title>
        <authorList>
            <person name="Yamauchi K."/>
            <person name="Kondo S."/>
            <person name="Hamamoto M."/>
            <person name="Takahashi Y."/>
            <person name="Ogura Y."/>
            <person name="Hayashi T."/>
            <person name="Nishida H."/>
        </authorList>
    </citation>
    <scope>NUCLEOTIDE SEQUENCE [LARGE SCALE GENOMIC DNA]</scope>
    <source>
        <strain evidence="4 5">NRRL Y-17804</strain>
    </source>
</reference>
<feature type="domain" description="PhoD-like phosphatase metallophosphatase" evidence="2">
    <location>
        <begin position="191"/>
        <end position="559"/>
    </location>
</feature>
<organism evidence="4 5">
    <name type="scientific">Saitoella complicata (strain BCRC 22490 / CBS 7301 / JCM 7358 / NBRC 10748 / NRRL Y-17804)</name>
    <dbReference type="NCBI Taxonomy" id="698492"/>
    <lineage>
        <taxon>Eukaryota</taxon>
        <taxon>Fungi</taxon>
        <taxon>Dikarya</taxon>
        <taxon>Ascomycota</taxon>
        <taxon>Taphrinomycotina</taxon>
        <taxon>Taphrinomycotina incertae sedis</taxon>
        <taxon>Saitoella</taxon>
    </lineage>
</organism>
<dbReference type="Proteomes" id="UP000033140">
    <property type="component" value="Unassembled WGS sequence"/>
</dbReference>